<organism evidence="7 8">
    <name type="scientific">Sistotremastrum niveocremeum HHB9708</name>
    <dbReference type="NCBI Taxonomy" id="1314777"/>
    <lineage>
        <taxon>Eukaryota</taxon>
        <taxon>Fungi</taxon>
        <taxon>Dikarya</taxon>
        <taxon>Basidiomycota</taxon>
        <taxon>Agaricomycotina</taxon>
        <taxon>Agaricomycetes</taxon>
        <taxon>Sistotremastrales</taxon>
        <taxon>Sistotremastraceae</taxon>
        <taxon>Sertulicium</taxon>
        <taxon>Sertulicium niveocremeum</taxon>
    </lineage>
</organism>
<dbReference type="EMBL" id="KV419423">
    <property type="protein sequence ID" value="KZS90173.1"/>
    <property type="molecule type" value="Genomic_DNA"/>
</dbReference>
<evidence type="ECO:0000256" key="4">
    <source>
        <dbReference type="ARBA" id="ARBA00023136"/>
    </source>
</evidence>
<keyword evidence="4 5" id="KW-0472">Membrane</keyword>
<feature type="transmembrane region" description="Helical" evidence="5">
    <location>
        <begin position="318"/>
        <end position="338"/>
    </location>
</feature>
<feature type="transmembrane region" description="Helical" evidence="5">
    <location>
        <begin position="108"/>
        <end position="130"/>
    </location>
</feature>
<keyword evidence="3 5" id="KW-1133">Transmembrane helix</keyword>
<sequence>MPSSPADRWVHINVATPFTHSPLRPSRCNASPRTNPHINSIEIDISTGPLSAPASYSFAVRVGLTLKVQMACISTASILGLFTYFLIQIIRARLSKRPHTTLSHFHAYLVSILCAELFEATSSIMIIQWIQTGHITEGPYCTAEGIIRVIGSAGLALGNLAMAVSTWGCVVREWSPPSLKITAFVTASIWIFVLSVVMINYFVHAPSSFYGSTVYWCFIRPPDATQTSIFAALVYVWYWIVAGCLLLVYTSIAIKIMRDSTNFRTVGYQVGRRQRSMRKVAFQMIWYPVFYLICVLPTNVMRLWQFSHPDHPPSGTGIVISGVFLSSSGFLNVMLYCTTRPSLIHFHREIADSGSPPLLSQPSFSFVPELSDIDMASTCTPSTTLDGHNNSA</sequence>
<keyword evidence="8" id="KW-1185">Reference proteome</keyword>
<dbReference type="GO" id="GO:0007189">
    <property type="term" value="P:adenylate cyclase-activating G protein-coupled receptor signaling pathway"/>
    <property type="evidence" value="ECO:0007669"/>
    <property type="project" value="TreeGrafter"/>
</dbReference>
<dbReference type="OrthoDB" id="100006at2759"/>
<protein>
    <recommendedName>
        <fullName evidence="6">G-protein coupled receptors family 1 profile domain-containing protein</fullName>
    </recommendedName>
</protein>
<dbReference type="InterPro" id="IPR017452">
    <property type="entry name" value="GPCR_Rhodpsn_7TM"/>
</dbReference>
<dbReference type="STRING" id="1314777.A0A164R1V4"/>
<reference evidence="7 8" key="1">
    <citation type="journal article" date="2016" name="Mol. Biol. Evol.">
        <title>Comparative Genomics of Early-Diverging Mushroom-Forming Fungi Provides Insights into the Origins of Lignocellulose Decay Capabilities.</title>
        <authorList>
            <person name="Nagy L.G."/>
            <person name="Riley R."/>
            <person name="Tritt A."/>
            <person name="Adam C."/>
            <person name="Daum C."/>
            <person name="Floudas D."/>
            <person name="Sun H."/>
            <person name="Yadav J.S."/>
            <person name="Pangilinan J."/>
            <person name="Larsson K.H."/>
            <person name="Matsuura K."/>
            <person name="Barry K."/>
            <person name="Labutti K."/>
            <person name="Kuo R."/>
            <person name="Ohm R.A."/>
            <person name="Bhattacharya S.S."/>
            <person name="Shirouzu T."/>
            <person name="Yoshinaga Y."/>
            <person name="Martin F.M."/>
            <person name="Grigoriev I.V."/>
            <person name="Hibbett D.S."/>
        </authorList>
    </citation>
    <scope>NUCLEOTIDE SEQUENCE [LARGE SCALE GENOMIC DNA]</scope>
    <source>
        <strain evidence="7 8">HHB9708</strain>
    </source>
</reference>
<feature type="transmembrane region" description="Helical" evidence="5">
    <location>
        <begin position="68"/>
        <end position="87"/>
    </location>
</feature>
<dbReference type="PANTHER" id="PTHR23112:SF37">
    <property type="entry name" value="G PROTEIN-COUPLED RECEPTOR GPR1"/>
    <property type="match status" value="1"/>
</dbReference>
<feature type="transmembrane region" description="Helical" evidence="5">
    <location>
        <begin position="280"/>
        <end position="298"/>
    </location>
</feature>
<feature type="transmembrane region" description="Helical" evidence="5">
    <location>
        <begin position="229"/>
        <end position="254"/>
    </location>
</feature>
<feature type="transmembrane region" description="Helical" evidence="5">
    <location>
        <begin position="150"/>
        <end position="171"/>
    </location>
</feature>
<evidence type="ECO:0000256" key="2">
    <source>
        <dbReference type="ARBA" id="ARBA00022692"/>
    </source>
</evidence>
<proteinExistence type="predicted"/>
<evidence type="ECO:0000259" key="6">
    <source>
        <dbReference type="PROSITE" id="PS50262"/>
    </source>
</evidence>
<dbReference type="SUPFAM" id="SSF81321">
    <property type="entry name" value="Family A G protein-coupled receptor-like"/>
    <property type="match status" value="1"/>
</dbReference>
<dbReference type="PROSITE" id="PS50262">
    <property type="entry name" value="G_PROTEIN_RECEP_F1_2"/>
    <property type="match status" value="1"/>
</dbReference>
<evidence type="ECO:0000313" key="8">
    <source>
        <dbReference type="Proteomes" id="UP000076722"/>
    </source>
</evidence>
<evidence type="ECO:0000256" key="1">
    <source>
        <dbReference type="ARBA" id="ARBA00004141"/>
    </source>
</evidence>
<dbReference type="GO" id="GO:0004930">
    <property type="term" value="F:G protein-coupled receptor activity"/>
    <property type="evidence" value="ECO:0007669"/>
    <property type="project" value="TreeGrafter"/>
</dbReference>
<dbReference type="Gene3D" id="1.20.1070.10">
    <property type="entry name" value="Rhodopsin 7-helix transmembrane proteins"/>
    <property type="match status" value="1"/>
</dbReference>
<keyword evidence="2 5" id="KW-0812">Transmembrane</keyword>
<feature type="domain" description="G-protein coupled receptors family 1 profile" evidence="6">
    <location>
        <begin position="80"/>
        <end position="336"/>
    </location>
</feature>
<evidence type="ECO:0000256" key="5">
    <source>
        <dbReference type="SAM" id="Phobius"/>
    </source>
</evidence>
<dbReference type="GO" id="GO:0005886">
    <property type="term" value="C:plasma membrane"/>
    <property type="evidence" value="ECO:0007669"/>
    <property type="project" value="TreeGrafter"/>
</dbReference>
<accession>A0A164R1V4</accession>
<dbReference type="Proteomes" id="UP000076722">
    <property type="component" value="Unassembled WGS sequence"/>
</dbReference>
<evidence type="ECO:0000256" key="3">
    <source>
        <dbReference type="ARBA" id="ARBA00022989"/>
    </source>
</evidence>
<name>A0A164R1V4_9AGAM</name>
<dbReference type="AlphaFoldDB" id="A0A164R1V4"/>
<dbReference type="PANTHER" id="PTHR23112">
    <property type="entry name" value="G PROTEIN-COUPLED RECEPTOR 157-RELATED"/>
    <property type="match status" value="1"/>
</dbReference>
<feature type="transmembrane region" description="Helical" evidence="5">
    <location>
        <begin position="183"/>
        <end position="203"/>
    </location>
</feature>
<gene>
    <name evidence="7" type="ORF">SISNIDRAFT_488700</name>
</gene>
<comment type="subcellular location">
    <subcellularLocation>
        <location evidence="1">Membrane</location>
        <topology evidence="1">Multi-pass membrane protein</topology>
    </subcellularLocation>
</comment>
<evidence type="ECO:0000313" key="7">
    <source>
        <dbReference type="EMBL" id="KZS90173.1"/>
    </source>
</evidence>